<evidence type="ECO:0000256" key="5">
    <source>
        <dbReference type="ARBA" id="ARBA00022692"/>
    </source>
</evidence>
<dbReference type="PANTHER" id="PTHR21320:SF3">
    <property type="entry name" value="CYTOCHROME C OXIDASE ASSEMBLY PROTEIN COX11, MITOCHONDRIAL-RELATED"/>
    <property type="match status" value="1"/>
</dbReference>
<evidence type="ECO:0000256" key="1">
    <source>
        <dbReference type="ARBA" id="ARBA00004007"/>
    </source>
</evidence>
<dbReference type="Gene3D" id="2.60.370.10">
    <property type="entry name" value="Ctag/Cox11"/>
    <property type="match status" value="1"/>
</dbReference>
<evidence type="ECO:0000256" key="8">
    <source>
        <dbReference type="ARBA" id="ARBA00023008"/>
    </source>
</evidence>
<evidence type="ECO:0000313" key="12">
    <source>
        <dbReference type="Proteomes" id="UP001163726"/>
    </source>
</evidence>
<evidence type="ECO:0000256" key="4">
    <source>
        <dbReference type="ARBA" id="ARBA00015384"/>
    </source>
</evidence>
<dbReference type="InterPro" id="IPR023471">
    <property type="entry name" value="CtaG/Cox11_dom_sf"/>
</dbReference>
<dbReference type="EMBL" id="CP109965">
    <property type="protein sequence ID" value="WAJ69950.1"/>
    <property type="molecule type" value="Genomic_DNA"/>
</dbReference>
<protein>
    <recommendedName>
        <fullName evidence="4">Cytochrome c oxidase assembly protein CtaG</fullName>
    </recommendedName>
</protein>
<comment type="subcellular location">
    <subcellularLocation>
        <location evidence="2">Cell inner membrane</location>
        <topology evidence="2">Single-pass type II membrane protein</topology>
        <orientation evidence="2">Periplasmic side</orientation>
    </subcellularLocation>
</comment>
<dbReference type="SUPFAM" id="SSF110111">
    <property type="entry name" value="Ctag/Cox11"/>
    <property type="match status" value="1"/>
</dbReference>
<name>A0ABY7AK50_9ALTE</name>
<dbReference type="PANTHER" id="PTHR21320">
    <property type="entry name" value="CYTOCHROME C OXIDASE ASSEMBLY PROTEIN COX11-RELATED"/>
    <property type="match status" value="1"/>
</dbReference>
<evidence type="ECO:0000256" key="9">
    <source>
        <dbReference type="ARBA" id="ARBA00023136"/>
    </source>
</evidence>
<keyword evidence="8" id="KW-0186">Copper</keyword>
<keyword evidence="5 10" id="KW-0812">Transmembrane</keyword>
<keyword evidence="6" id="KW-0735">Signal-anchor</keyword>
<proteinExistence type="inferred from homology"/>
<reference evidence="11" key="1">
    <citation type="submission" date="2022-10" db="EMBL/GenBank/DDBJ databases">
        <title>Catenovulum adriacola sp. nov. isolated in the Harbour of Susak.</title>
        <authorList>
            <person name="Schoch T."/>
            <person name="Reich S.J."/>
            <person name="Stoeferle S."/>
            <person name="Flaiz M."/>
            <person name="Kazda M."/>
            <person name="Riedel C.U."/>
            <person name="Duerre P."/>
        </authorList>
    </citation>
    <scope>NUCLEOTIDE SEQUENCE</scope>
    <source>
        <strain evidence="11">TS8</strain>
    </source>
</reference>
<gene>
    <name evidence="11" type="ORF">OLW01_12480</name>
</gene>
<evidence type="ECO:0000256" key="3">
    <source>
        <dbReference type="ARBA" id="ARBA00009620"/>
    </source>
</evidence>
<dbReference type="RefSeq" id="WP_268074249.1">
    <property type="nucleotide sequence ID" value="NZ_CP109965.1"/>
</dbReference>
<evidence type="ECO:0000313" key="11">
    <source>
        <dbReference type="EMBL" id="WAJ69950.1"/>
    </source>
</evidence>
<dbReference type="PIRSF" id="PIRSF005413">
    <property type="entry name" value="COX11"/>
    <property type="match status" value="1"/>
</dbReference>
<evidence type="ECO:0000256" key="7">
    <source>
        <dbReference type="ARBA" id="ARBA00022989"/>
    </source>
</evidence>
<dbReference type="Pfam" id="PF04442">
    <property type="entry name" value="CtaG_Cox11"/>
    <property type="match status" value="1"/>
</dbReference>
<accession>A0ABY7AK50</accession>
<feature type="transmembrane region" description="Helical" evidence="10">
    <location>
        <begin position="9"/>
        <end position="31"/>
    </location>
</feature>
<dbReference type="NCBIfam" id="NF003465">
    <property type="entry name" value="PRK05089.1"/>
    <property type="match status" value="1"/>
</dbReference>
<dbReference type="Proteomes" id="UP001163726">
    <property type="component" value="Chromosome"/>
</dbReference>
<evidence type="ECO:0000256" key="2">
    <source>
        <dbReference type="ARBA" id="ARBA00004382"/>
    </source>
</evidence>
<comment type="function">
    <text evidence="1">Exerts its effect at some terminal stage of cytochrome c oxidase synthesis, probably by being involved in the insertion of the copper B into subunit I.</text>
</comment>
<keyword evidence="12" id="KW-1185">Reference proteome</keyword>
<dbReference type="InterPro" id="IPR007533">
    <property type="entry name" value="Cyt_c_oxidase_assmbl_CtaG"/>
</dbReference>
<comment type="similarity">
    <text evidence="3">Belongs to the COX11/CtaG family.</text>
</comment>
<evidence type="ECO:0000256" key="10">
    <source>
        <dbReference type="SAM" id="Phobius"/>
    </source>
</evidence>
<keyword evidence="9 10" id="KW-0472">Membrane</keyword>
<sequence>MQTQSNKKLLVRLCGFVLAMFAFGFALVPLYDVFCDLTGINGRSVQRADINTQTLVDTSRVIRVEFVTFDKTGQPSEFIARAPSVEVHPGEMKNVSFHVTNPLNEAVSVRAIPSVSPGQGSLYLNKTECFCFNQQALAANETTEFKLRFFVDKALPEEIKVLTLAYTLYPISEQTLANAL</sequence>
<evidence type="ECO:0000256" key="6">
    <source>
        <dbReference type="ARBA" id="ARBA00022968"/>
    </source>
</evidence>
<keyword evidence="7 10" id="KW-1133">Transmembrane helix</keyword>
<organism evidence="11 12">
    <name type="scientific">Catenovulum adriaticum</name>
    <dbReference type="NCBI Taxonomy" id="2984846"/>
    <lineage>
        <taxon>Bacteria</taxon>
        <taxon>Pseudomonadati</taxon>
        <taxon>Pseudomonadota</taxon>
        <taxon>Gammaproteobacteria</taxon>
        <taxon>Alteromonadales</taxon>
        <taxon>Alteromonadaceae</taxon>
        <taxon>Catenovulum</taxon>
    </lineage>
</organism>